<dbReference type="Gene3D" id="3.40.50.300">
    <property type="entry name" value="P-loop containing nucleotide triphosphate hydrolases"/>
    <property type="match status" value="1"/>
</dbReference>
<reference evidence="2 3" key="1">
    <citation type="journal article" date="2016" name="Eur. J. Clin. Microbiol. Infect. Dis.">
        <title>Whole genome sequencing as a tool for phylogenetic analysis of clinical strains of Mitis group streptococci.</title>
        <authorList>
            <person name="Rasmussen L.H."/>
            <person name="Dargis R."/>
            <person name="Hojholt K."/>
            <person name="Christensen J.J."/>
            <person name="Skovgaard O."/>
            <person name="Justesen U.S."/>
            <person name="Rosenvinge F.S."/>
            <person name="Moser C."/>
            <person name="Lukjancenko O."/>
            <person name="Rasmussen S."/>
            <person name="Nielsen X.C."/>
        </authorList>
    </citation>
    <scope>NUCLEOTIDE SEQUENCE [LARGE SCALE GENOMIC DNA]</scope>
    <source>
        <strain evidence="2 3">RH_50275_09</strain>
    </source>
</reference>
<organism evidence="2 3">
    <name type="scientific">Streptococcus mitis</name>
    <dbReference type="NCBI Taxonomy" id="28037"/>
    <lineage>
        <taxon>Bacteria</taxon>
        <taxon>Bacillati</taxon>
        <taxon>Bacillota</taxon>
        <taxon>Bacilli</taxon>
        <taxon>Lactobacillales</taxon>
        <taxon>Streptococcaceae</taxon>
        <taxon>Streptococcus</taxon>
        <taxon>Streptococcus mitis group</taxon>
    </lineage>
</organism>
<evidence type="ECO:0000313" key="2">
    <source>
        <dbReference type="EMBL" id="ORO96051.1"/>
    </source>
</evidence>
<accession>A0A1X1K9V0</accession>
<dbReference type="Pfam" id="PF01541">
    <property type="entry name" value="GIY-YIG"/>
    <property type="match status" value="1"/>
</dbReference>
<dbReference type="InterPro" id="IPR000305">
    <property type="entry name" value="GIY-YIG_endonuc"/>
</dbReference>
<feature type="domain" description="GIY-YIG" evidence="1">
    <location>
        <begin position="40"/>
        <end position="126"/>
    </location>
</feature>
<gene>
    <name evidence="2" type="ORF">B7700_01725</name>
</gene>
<dbReference type="Pfam" id="PF09848">
    <property type="entry name" value="SLFN-g3_helicase"/>
    <property type="match status" value="1"/>
</dbReference>
<dbReference type="InterPro" id="IPR018647">
    <property type="entry name" value="SLFN_3-like_DNA/RNA_helicase"/>
</dbReference>
<sequence>MVKIKSPIVREIEYSSSSLVNLKSQLKSSENKNDIKFLFDYPVVYIVNDEKNKQFSVYVGETANIIRRTSQHLTDDIKKENRDDWRDFATSSTTKMFIIGHNHFNKSLTLDIENRLMLYLSSVGNVIRVQNRKENPQNEYYTSNELDSIFSKIWRSLRKRNQSLFPIESIVRNSAIFKASPFHKLTEEQIEAKNTIINKIIASISKGQEGTLILVKGEAGAGKTVLMSSLVDDLLNSEDISFIKDNNYINLVVNHNNQLSVYKEIERKLNWNSGSTLEVAMKPTQFLNALRKEKIKAGVVIVDEGHLLLTAKNQAYLGGNHLNDLLAQSKVVVLVYDDKQIMSKSQIWTDNTFLELEHEANLEGNLIELRNQMRIKANPETVNWIRTIIDDCEIKKLTKDKQYDIRIFDSPLELQKAIKLKNKDQKLGISRLVATYDWPFVEEKKKVEKIKDSKWFVEIDDWKAPWNQQLKPTKKEEAKLSWIEQSQTINEIGSTFTVQGFDLNYVGVIIGPSVKYRNGKVIYDISESKNKGAVQNRKLANGEKANYGERLLRNELNVLLTRGVNGLYIYAVDEELREALNKAIK</sequence>
<dbReference type="EMBL" id="NCVF01000018">
    <property type="protein sequence ID" value="ORO96051.1"/>
    <property type="molecule type" value="Genomic_DNA"/>
</dbReference>
<dbReference type="Proteomes" id="UP000193929">
    <property type="component" value="Unassembled WGS sequence"/>
</dbReference>
<dbReference type="InterPro" id="IPR027417">
    <property type="entry name" value="P-loop_NTPase"/>
</dbReference>
<dbReference type="AlphaFoldDB" id="A0A1X1K9V0"/>
<name>A0A1X1K9V0_STRMT</name>
<dbReference type="PROSITE" id="PS50164">
    <property type="entry name" value="GIY_YIG"/>
    <property type="match status" value="1"/>
</dbReference>
<comment type="caution">
    <text evidence="2">The sequence shown here is derived from an EMBL/GenBank/DDBJ whole genome shotgun (WGS) entry which is preliminary data.</text>
</comment>
<protein>
    <recommendedName>
        <fullName evidence="1">GIY-YIG domain-containing protein</fullName>
    </recommendedName>
</protein>
<dbReference type="RefSeq" id="WP_084886718.1">
    <property type="nucleotide sequence ID" value="NZ_NCVF01000018.1"/>
</dbReference>
<evidence type="ECO:0000259" key="1">
    <source>
        <dbReference type="PROSITE" id="PS50164"/>
    </source>
</evidence>
<proteinExistence type="predicted"/>
<evidence type="ECO:0000313" key="3">
    <source>
        <dbReference type="Proteomes" id="UP000193929"/>
    </source>
</evidence>
<dbReference type="SUPFAM" id="SSF52540">
    <property type="entry name" value="P-loop containing nucleoside triphosphate hydrolases"/>
    <property type="match status" value="1"/>
</dbReference>
<dbReference type="CDD" id="cd10439">
    <property type="entry name" value="GIY-YIG_COG3410"/>
    <property type="match status" value="1"/>
</dbReference>